<evidence type="ECO:0000313" key="2">
    <source>
        <dbReference type="Ensembl" id="ENSACDP00005019497.1"/>
    </source>
</evidence>
<protein>
    <submittedName>
        <fullName evidence="2">Transportin 3</fullName>
    </submittedName>
</protein>
<dbReference type="InterPro" id="IPR016024">
    <property type="entry name" value="ARM-type_fold"/>
</dbReference>
<dbReference type="PANTHER" id="PTHR12363">
    <property type="entry name" value="TRANSPORTIN 3 AND IMPORTIN 13"/>
    <property type="match status" value="1"/>
</dbReference>
<dbReference type="GO" id="GO:0005737">
    <property type="term" value="C:cytoplasm"/>
    <property type="evidence" value="ECO:0007669"/>
    <property type="project" value="TreeGrafter"/>
</dbReference>
<dbReference type="Gene3D" id="1.25.10.10">
    <property type="entry name" value="Leucine-rich Repeat Variant"/>
    <property type="match status" value="2"/>
</dbReference>
<dbReference type="InterPro" id="IPR051345">
    <property type="entry name" value="Importin_beta-like_NTR"/>
</dbReference>
<evidence type="ECO:0000259" key="1">
    <source>
        <dbReference type="Pfam" id="PF08389"/>
    </source>
</evidence>
<dbReference type="Ensembl" id="ENSACDT00005023323.1">
    <property type="protein sequence ID" value="ENSACDP00005019497.1"/>
    <property type="gene ID" value="ENSACDG00005014125.1"/>
</dbReference>
<dbReference type="InterPro" id="IPR058537">
    <property type="entry name" value="TPR_TNPO3_IPO13_4th"/>
</dbReference>
<reference evidence="2" key="2">
    <citation type="submission" date="2025-09" db="UniProtKB">
        <authorList>
            <consortium name="Ensembl"/>
        </authorList>
    </citation>
    <scope>IDENTIFICATION</scope>
</reference>
<dbReference type="Proteomes" id="UP000694521">
    <property type="component" value="Unplaced"/>
</dbReference>
<dbReference type="InterPro" id="IPR013598">
    <property type="entry name" value="Exportin-1/Importin-b-like"/>
</dbReference>
<dbReference type="AlphaFoldDB" id="A0A8B9EEE3"/>
<proteinExistence type="predicted"/>
<evidence type="ECO:0000313" key="3">
    <source>
        <dbReference type="Proteomes" id="UP000694521"/>
    </source>
</evidence>
<dbReference type="PANTHER" id="PTHR12363:SF42">
    <property type="entry name" value="TRANSPORTIN-3"/>
    <property type="match status" value="1"/>
</dbReference>
<reference evidence="2" key="1">
    <citation type="submission" date="2025-08" db="UniProtKB">
        <authorList>
            <consortium name="Ensembl"/>
        </authorList>
    </citation>
    <scope>IDENTIFICATION</scope>
</reference>
<dbReference type="Pfam" id="PF08389">
    <property type="entry name" value="Xpo1"/>
    <property type="match status" value="1"/>
</dbReference>
<dbReference type="InterPro" id="IPR057941">
    <property type="entry name" value="TPR_TNPO3_IPO13_2nd"/>
</dbReference>
<dbReference type="Pfam" id="PF24138">
    <property type="entry name" value="TPR_TNPO3_IPO13_2nd"/>
    <property type="match status" value="1"/>
</dbReference>
<sequence>MKMKIQTSFYELPTDSHASLRDSLLSHIQNLKDLSPVIVTQLALAIADLALQMASWKGCVQTLVEKYSNDVTSLPFLLEILTVLPEEVHSRSLRIGANRRTEIIEDLAYYSSTVVSLLMTCVEKAGNDEKMLIKIFRCLGSWFNLGVLDSTFMANSKLLSLLFEVLQQDKTSSNLHEAASDCVCSALYAIENVETNLPLALQLFQGVLTLEINWQPGLLCTPGQGLGDLRTLELLLICAGHPQYEVVEISFNFWYRLGEHLYKTDDAVIHSIFKAYIQRLLHALARHCQLDSDHEGVPEETDDFGEFRMRVSDLVKDLIFLVGSVECFAQVGPPRSPTAPRPRLVSRRAENNPTLVEVLEGVVRLPETVHTAVRYTSIELVGEMSEVVDRNPQFLDPVLGYLMKGLCDRRLASAAAKAIHNICSVCRDHMAQHFNGLLEIARSLDSFTLSPEAAVGLLKGTALVLARLPLEKIAECLSELCAVQVMALKKLLSQEPSNGLSSDPTVPLDRLAVIFRHTNPIVENGQIHPCQKVIQEIWPVLSETLNKHSADNRIVERCCRCLRFAVRCVGKGSAALLQPLVTQMVNVYRAHQHSCFLYLGSILVDEYGMEEGCRQGLLDMLQALCIPTFQLLEQPNGLQNHPDTVDDLFRLAARFLAPLHPPSPSWSLPGAHEEDFEVRKELIGQVMNQLGQQLVNQLLHTCCFCLPPYTLPDVAEVLWEIMQIDRPTFCRWLENSLKGLPKETTGGAIQVTHKQLTDFHKQVTSAEECKQVCWALRDFTRLFR</sequence>
<accession>A0A8B9EEE3</accession>
<dbReference type="GO" id="GO:0006606">
    <property type="term" value="P:protein import into nucleus"/>
    <property type="evidence" value="ECO:0007669"/>
    <property type="project" value="TreeGrafter"/>
</dbReference>
<dbReference type="Pfam" id="PF24140">
    <property type="entry name" value="TPR_TNPO3_IPO13_3rd"/>
    <property type="match status" value="1"/>
</dbReference>
<dbReference type="SUPFAM" id="SSF48371">
    <property type="entry name" value="ARM repeat"/>
    <property type="match status" value="1"/>
</dbReference>
<keyword evidence="3" id="KW-1185">Reference proteome</keyword>
<organism evidence="2 3">
    <name type="scientific">Anser cygnoides</name>
    <name type="common">Swan goose</name>
    <dbReference type="NCBI Taxonomy" id="8845"/>
    <lineage>
        <taxon>Eukaryota</taxon>
        <taxon>Metazoa</taxon>
        <taxon>Chordata</taxon>
        <taxon>Craniata</taxon>
        <taxon>Vertebrata</taxon>
        <taxon>Euteleostomi</taxon>
        <taxon>Archelosauria</taxon>
        <taxon>Archosauria</taxon>
        <taxon>Dinosauria</taxon>
        <taxon>Saurischia</taxon>
        <taxon>Theropoda</taxon>
        <taxon>Coelurosauria</taxon>
        <taxon>Aves</taxon>
        <taxon>Neognathae</taxon>
        <taxon>Galloanserae</taxon>
        <taxon>Anseriformes</taxon>
        <taxon>Anatidae</taxon>
        <taxon>Anserinae</taxon>
        <taxon>Anser</taxon>
    </lineage>
</organism>
<dbReference type="InterPro" id="IPR057942">
    <property type="entry name" value="TPR_TNPO3_IPO13_3rd"/>
</dbReference>
<feature type="domain" description="Exportin-1/Importin-beta-like" evidence="1">
    <location>
        <begin position="36"/>
        <end position="182"/>
    </location>
</feature>
<name>A0A8B9EEE3_ANSCY</name>
<dbReference type="Pfam" id="PF24139">
    <property type="entry name" value="TPR_TNPO3_IPO13_4th"/>
    <property type="match status" value="1"/>
</dbReference>
<dbReference type="InterPro" id="IPR011989">
    <property type="entry name" value="ARM-like"/>
</dbReference>